<evidence type="ECO:0000313" key="2">
    <source>
        <dbReference type="EMBL" id="GFD31699.1"/>
    </source>
</evidence>
<evidence type="ECO:0000256" key="1">
    <source>
        <dbReference type="SAM" id="MobiDB-lite"/>
    </source>
</evidence>
<comment type="caution">
    <text evidence="2">The sequence shown here is derived from an EMBL/GenBank/DDBJ whole genome shotgun (WGS) entry which is preliminary data.</text>
</comment>
<sequence length="141" mass="15145">LVIQIPVRLSRQRHHGERGQQQAGESGHENSRGANEATLSGCQTTGKWVRSPSRHGRQQSTALTLALPLSAVFTAHPGGGDSLVGQAFRQCARQPLLHVALTVVDRVVHHIAAGTIFLGGVSTDDARKRLQRDTPDPDHGD</sequence>
<gene>
    <name evidence="2" type="ORF">Tci_903668</name>
</gene>
<reference evidence="2" key="1">
    <citation type="journal article" date="2019" name="Sci. Rep.">
        <title>Draft genome of Tanacetum cinerariifolium, the natural source of mosquito coil.</title>
        <authorList>
            <person name="Yamashiro T."/>
            <person name="Shiraishi A."/>
            <person name="Satake H."/>
            <person name="Nakayama K."/>
        </authorList>
    </citation>
    <scope>NUCLEOTIDE SEQUENCE</scope>
</reference>
<dbReference type="EMBL" id="BKCJ011416592">
    <property type="protein sequence ID" value="GFD31699.1"/>
    <property type="molecule type" value="Genomic_DNA"/>
</dbReference>
<proteinExistence type="predicted"/>
<dbReference type="AlphaFoldDB" id="A0A699VCQ7"/>
<feature type="non-terminal residue" evidence="2">
    <location>
        <position position="1"/>
    </location>
</feature>
<protein>
    <submittedName>
        <fullName evidence="2">Uncharacterized protein</fullName>
    </submittedName>
</protein>
<feature type="region of interest" description="Disordered" evidence="1">
    <location>
        <begin position="9"/>
        <end position="56"/>
    </location>
</feature>
<organism evidence="2">
    <name type="scientific">Tanacetum cinerariifolium</name>
    <name type="common">Dalmatian daisy</name>
    <name type="synonym">Chrysanthemum cinerariifolium</name>
    <dbReference type="NCBI Taxonomy" id="118510"/>
    <lineage>
        <taxon>Eukaryota</taxon>
        <taxon>Viridiplantae</taxon>
        <taxon>Streptophyta</taxon>
        <taxon>Embryophyta</taxon>
        <taxon>Tracheophyta</taxon>
        <taxon>Spermatophyta</taxon>
        <taxon>Magnoliopsida</taxon>
        <taxon>eudicotyledons</taxon>
        <taxon>Gunneridae</taxon>
        <taxon>Pentapetalae</taxon>
        <taxon>asterids</taxon>
        <taxon>campanulids</taxon>
        <taxon>Asterales</taxon>
        <taxon>Asteraceae</taxon>
        <taxon>Asteroideae</taxon>
        <taxon>Anthemideae</taxon>
        <taxon>Anthemidinae</taxon>
        <taxon>Tanacetum</taxon>
    </lineage>
</organism>
<feature type="compositionally biased region" description="Polar residues" evidence="1">
    <location>
        <begin position="37"/>
        <end position="46"/>
    </location>
</feature>
<accession>A0A699VCQ7</accession>
<name>A0A699VCQ7_TANCI</name>